<accession>A0A370N9E5</accession>
<protein>
    <submittedName>
        <fullName evidence="1">Uncharacterized protein</fullName>
    </submittedName>
</protein>
<gene>
    <name evidence="1" type="ORF">DLM46_14920</name>
</gene>
<evidence type="ECO:0000313" key="2">
    <source>
        <dbReference type="Proteomes" id="UP000254875"/>
    </source>
</evidence>
<dbReference type="EMBL" id="QHKS01000008">
    <property type="protein sequence ID" value="RDK02211.1"/>
    <property type="molecule type" value="Genomic_DNA"/>
</dbReference>
<evidence type="ECO:0000313" key="1">
    <source>
        <dbReference type="EMBL" id="RDK02211.1"/>
    </source>
</evidence>
<organism evidence="1 2">
    <name type="scientific">Paraburkholderia lacunae</name>
    <dbReference type="NCBI Taxonomy" id="2211104"/>
    <lineage>
        <taxon>Bacteria</taxon>
        <taxon>Pseudomonadati</taxon>
        <taxon>Pseudomonadota</taxon>
        <taxon>Betaproteobacteria</taxon>
        <taxon>Burkholderiales</taxon>
        <taxon>Burkholderiaceae</taxon>
        <taxon>Paraburkholderia</taxon>
    </lineage>
</organism>
<name>A0A370N9E5_9BURK</name>
<proteinExistence type="predicted"/>
<dbReference type="Proteomes" id="UP000254875">
    <property type="component" value="Unassembled WGS sequence"/>
</dbReference>
<reference evidence="2" key="1">
    <citation type="submission" date="2018-05" db="EMBL/GenBank/DDBJ databases">
        <authorList>
            <person name="Feng T."/>
        </authorList>
    </citation>
    <scope>NUCLEOTIDE SEQUENCE [LARGE SCALE GENOMIC DNA]</scope>
    <source>
        <strain evidence="2">S27</strain>
    </source>
</reference>
<dbReference type="AlphaFoldDB" id="A0A370N9E5"/>
<keyword evidence="2" id="KW-1185">Reference proteome</keyword>
<sequence length="78" mass="8428">MAKHRFNSSITPGEVTLAGPAREEGAGKLSTAIFYDSLHVVDARWMVGANGVRIGMAKYSRTDNEINPALVVARINRA</sequence>
<comment type="caution">
    <text evidence="1">The sequence shown here is derived from an EMBL/GenBank/DDBJ whole genome shotgun (WGS) entry which is preliminary data.</text>
</comment>